<keyword evidence="5" id="KW-1185">Reference proteome</keyword>
<dbReference type="PANTHER" id="PTHR12993">
    <property type="entry name" value="N-ACETYLGLUCOSAMINYL-PHOSPHATIDYLINOSITOL DE-N-ACETYLASE-RELATED"/>
    <property type="match status" value="1"/>
</dbReference>
<dbReference type="Gene3D" id="3.40.50.10320">
    <property type="entry name" value="LmbE-like"/>
    <property type="match status" value="1"/>
</dbReference>
<dbReference type="InterPro" id="IPR024078">
    <property type="entry name" value="LmbE-like_dom_sf"/>
</dbReference>
<evidence type="ECO:0000256" key="1">
    <source>
        <dbReference type="ARBA" id="ARBA00006066"/>
    </source>
</evidence>
<protein>
    <recommendedName>
        <fullName evidence="2">N-acetylglucosaminylphosphatidylinositol deacetylase</fullName>
        <ecNumber evidence="2">3.5.1.89</ecNumber>
    </recommendedName>
</protein>
<evidence type="ECO:0000256" key="3">
    <source>
        <dbReference type="SAM" id="SignalP"/>
    </source>
</evidence>
<dbReference type="InterPro" id="IPR003737">
    <property type="entry name" value="GlcNAc_PI_deacetylase-related"/>
</dbReference>
<dbReference type="Pfam" id="PF02585">
    <property type="entry name" value="PIG-L"/>
    <property type="match status" value="1"/>
</dbReference>
<dbReference type="PANTHER" id="PTHR12993:SF11">
    <property type="entry name" value="N-ACETYLGLUCOSAMINYL-PHOSPHATIDYLINOSITOL DE-N-ACETYLASE"/>
    <property type="match status" value="1"/>
</dbReference>
<comment type="caution">
    <text evidence="4">The sequence shown here is derived from an EMBL/GenBank/DDBJ whole genome shotgun (WGS) entry which is preliminary data.</text>
</comment>
<dbReference type="SUPFAM" id="SSF102588">
    <property type="entry name" value="LmbE-like"/>
    <property type="match status" value="1"/>
</dbReference>
<evidence type="ECO:0000313" key="5">
    <source>
        <dbReference type="Proteomes" id="UP000799441"/>
    </source>
</evidence>
<accession>A0A9P4Q5T9</accession>
<gene>
    <name evidence="4" type="ORF">K431DRAFT_314538</name>
</gene>
<dbReference type="GO" id="GO:0005783">
    <property type="term" value="C:endoplasmic reticulum"/>
    <property type="evidence" value="ECO:0007669"/>
    <property type="project" value="TreeGrafter"/>
</dbReference>
<name>A0A9P4Q5T9_9PEZI</name>
<reference evidence="4" key="1">
    <citation type="journal article" date="2020" name="Stud. Mycol.">
        <title>101 Dothideomycetes genomes: a test case for predicting lifestyles and emergence of pathogens.</title>
        <authorList>
            <person name="Haridas S."/>
            <person name="Albert R."/>
            <person name="Binder M."/>
            <person name="Bloem J."/>
            <person name="Labutti K."/>
            <person name="Salamov A."/>
            <person name="Andreopoulos B."/>
            <person name="Baker S."/>
            <person name="Barry K."/>
            <person name="Bills G."/>
            <person name="Bluhm B."/>
            <person name="Cannon C."/>
            <person name="Castanera R."/>
            <person name="Culley D."/>
            <person name="Daum C."/>
            <person name="Ezra D."/>
            <person name="Gonzalez J."/>
            <person name="Henrissat B."/>
            <person name="Kuo A."/>
            <person name="Liang C."/>
            <person name="Lipzen A."/>
            <person name="Lutzoni F."/>
            <person name="Magnuson J."/>
            <person name="Mondo S."/>
            <person name="Nolan M."/>
            <person name="Ohm R."/>
            <person name="Pangilinan J."/>
            <person name="Park H.-J."/>
            <person name="Ramirez L."/>
            <person name="Alfaro M."/>
            <person name="Sun H."/>
            <person name="Tritt A."/>
            <person name="Yoshinaga Y."/>
            <person name="Zwiers L.-H."/>
            <person name="Turgeon B."/>
            <person name="Goodwin S."/>
            <person name="Spatafora J."/>
            <person name="Crous P."/>
            <person name="Grigoriev I."/>
        </authorList>
    </citation>
    <scope>NUCLEOTIDE SEQUENCE</scope>
    <source>
        <strain evidence="4">CBS 116435</strain>
    </source>
</reference>
<feature type="chain" id="PRO_5040388612" description="N-acetylglucosaminylphosphatidylinositol deacetylase" evidence="3">
    <location>
        <begin position="28"/>
        <end position="262"/>
    </location>
</feature>
<dbReference type="EC" id="3.5.1.89" evidence="2"/>
<proteinExistence type="inferred from homology"/>
<sequence>MANALVLAQVPLTLLLMWLFTSWTTSAFPTLSNKKIALVIAHPDDEAMFFSPTLLALTRPDLKNHVVIICFSTGDADGLGSTRLLELKKSALMLGLRSEDDVVVIDDPSKFADGMNQDWDINEVNSVLGSYFAPNMGKSKASEAPTALVDAVITFDGQGVSGHPNHRALYHGARAFMRDLMKRHPGWKCPVALYTLTSLNVARKYSSLFDSVASIGSIVFQTKERSQFPSPMLFSQMKWFRWGWIGISRYMSINDLKKVRNP</sequence>
<dbReference type="GO" id="GO:0000225">
    <property type="term" value="F:N-acetylglucosaminylphosphatidylinositol deacetylase activity"/>
    <property type="evidence" value="ECO:0007669"/>
    <property type="project" value="UniProtKB-EC"/>
</dbReference>
<dbReference type="Proteomes" id="UP000799441">
    <property type="component" value="Unassembled WGS sequence"/>
</dbReference>
<dbReference type="OrthoDB" id="440160at2759"/>
<dbReference type="EMBL" id="MU003818">
    <property type="protein sequence ID" value="KAF2718886.1"/>
    <property type="molecule type" value="Genomic_DNA"/>
</dbReference>
<organism evidence="4 5">
    <name type="scientific">Polychaeton citri CBS 116435</name>
    <dbReference type="NCBI Taxonomy" id="1314669"/>
    <lineage>
        <taxon>Eukaryota</taxon>
        <taxon>Fungi</taxon>
        <taxon>Dikarya</taxon>
        <taxon>Ascomycota</taxon>
        <taxon>Pezizomycotina</taxon>
        <taxon>Dothideomycetes</taxon>
        <taxon>Dothideomycetidae</taxon>
        <taxon>Capnodiales</taxon>
        <taxon>Capnodiaceae</taxon>
        <taxon>Polychaeton</taxon>
    </lineage>
</organism>
<dbReference type="AlphaFoldDB" id="A0A9P4Q5T9"/>
<evidence type="ECO:0000313" key="4">
    <source>
        <dbReference type="EMBL" id="KAF2718886.1"/>
    </source>
</evidence>
<feature type="signal peptide" evidence="3">
    <location>
        <begin position="1"/>
        <end position="27"/>
    </location>
</feature>
<keyword evidence="3" id="KW-0732">Signal</keyword>
<comment type="similarity">
    <text evidence="1">Belongs to the PIGL family.</text>
</comment>
<evidence type="ECO:0000256" key="2">
    <source>
        <dbReference type="ARBA" id="ARBA00012176"/>
    </source>
</evidence>